<dbReference type="SUPFAM" id="SSF49464">
    <property type="entry name" value="Carboxypeptidase regulatory domain-like"/>
    <property type="match status" value="1"/>
</dbReference>
<feature type="signal peptide" evidence="1">
    <location>
        <begin position="1"/>
        <end position="19"/>
    </location>
</feature>
<dbReference type="SUPFAM" id="SSF56935">
    <property type="entry name" value="Porins"/>
    <property type="match status" value="1"/>
</dbReference>
<dbReference type="Proteomes" id="UP000028713">
    <property type="component" value="Unassembled WGS sequence"/>
</dbReference>
<gene>
    <name evidence="2" type="ORF">IX39_01915</name>
</gene>
<keyword evidence="3" id="KW-1185">Reference proteome</keyword>
<evidence type="ECO:0000313" key="3">
    <source>
        <dbReference type="Proteomes" id="UP000028713"/>
    </source>
</evidence>
<evidence type="ECO:0000256" key="1">
    <source>
        <dbReference type="SAM" id="SignalP"/>
    </source>
</evidence>
<evidence type="ECO:0008006" key="4">
    <source>
        <dbReference type="Google" id="ProtNLM"/>
    </source>
</evidence>
<dbReference type="EMBL" id="JPRP01000001">
    <property type="protein sequence ID" value="KFE99447.1"/>
    <property type="molecule type" value="Genomic_DNA"/>
</dbReference>
<comment type="caution">
    <text evidence="2">The sequence shown here is derived from an EMBL/GenBank/DDBJ whole genome shotgun (WGS) entry which is preliminary data.</text>
</comment>
<organism evidence="2 3">
    <name type="scientific">Chryseobacterium formosense</name>
    <dbReference type="NCBI Taxonomy" id="236814"/>
    <lineage>
        <taxon>Bacteria</taxon>
        <taxon>Pseudomonadati</taxon>
        <taxon>Bacteroidota</taxon>
        <taxon>Flavobacteriia</taxon>
        <taxon>Flavobacteriales</taxon>
        <taxon>Weeksellaceae</taxon>
        <taxon>Chryseobacterium group</taxon>
        <taxon>Chryseobacterium</taxon>
    </lineage>
</organism>
<proteinExistence type="predicted"/>
<dbReference type="STRING" id="236814.IX39_01915"/>
<feature type="chain" id="PRO_5001800405" description="TonB-dependent receptor" evidence="1">
    <location>
        <begin position="20"/>
        <end position="922"/>
    </location>
</feature>
<evidence type="ECO:0000313" key="2">
    <source>
        <dbReference type="EMBL" id="KFE99447.1"/>
    </source>
</evidence>
<sequence>MKGKIYLFLMIFFSAIVFAQKTVSGKITDEDGIAIPSASVTIEEPGKDAILAYGITNSKGEYKVTFTSAESNVDLKVKAFNQKPIIKQISNSDQTLTFKMQSEATEIKEVQLKTKMITSRGDTIAYDLKAFDSKSDRTLADVMKKIPGIEVNADGSILYQGNAINKFYVNGKDLMEGGYGTINNSLPKDAVQKVEVLENHQPVKMLQGKIPSDAAAINIKLKNSVTMTGRGEVGTGFGDPWLWNVKLTPMFFGQKSQWVANYKTNNMGEQVENEGNIIGFGSSWEGRRGNAAQNDWLNVENANTPNLPVRRYLFNNVHYLSANYLTNIDNKKEWEFKANANYTNNSVEREDNVQTVYAPTQDQAGSTITTSTRNNFYTDKLKGELIFTKNAKKGFFKNTTTFSQFWNADRAVATRVGRIGDQSLQSPTSSFQNSLSTIIPWKEKMVNLKSYINYQDDNQTLSISPANYLQLPLPYLLPKTNPTDPDQYATINFAPGTRAVQDFRIKTLDTSHSANISFTKKGWTFTPEVGFDYSTNKLNTNFDGLAVQDPLIPTVAPPDFASSLYENNLEFTEIVPSASLGINYKNDAWSLFANLPVNFNSIKAQDDVRGVSKSLSKTTFTPNAFVQYNFASFWKASLTGNISNNFGDIQTAYAGYMLLSPAGFNVMDANNPIPEINTKTAGSRIEYRNPLNNLFFNLNYRISDTKRNLLSSPVLDPTTGFTLIQYRNQDNTSTSNSFSGEIGKYFPKFKTNLSVNYRNSDTVSDAFFNNIQYESQNNNQSYGLKFNNTYFSWMSIDYNVSFSRNKQENVGLPNGGRLATNKGFNHNLAAFLYPLENHTIGFAWDQVNSSDGTRKFDNAFFDLSYQFSWAKKKIDFELKWMNIANRKVFETYDILASQNAVRYTTMQLRPSQVMFTVKFNFK</sequence>
<dbReference type="AlphaFoldDB" id="A0A085Z4T4"/>
<dbReference type="RefSeq" id="WP_034672959.1">
    <property type="nucleotide sequence ID" value="NZ_FPAP01000002.1"/>
</dbReference>
<reference evidence="2 3" key="1">
    <citation type="submission" date="2014-07" db="EMBL/GenBank/DDBJ databases">
        <title>Genome of Chryseobacterium formosense LMG 24722.</title>
        <authorList>
            <person name="Pipes S.E."/>
            <person name="Stropko S.J."/>
            <person name="Newman J.D."/>
        </authorList>
    </citation>
    <scope>NUCLEOTIDE SEQUENCE [LARGE SCALE GENOMIC DNA]</scope>
    <source>
        <strain evidence="2 3">LMG 24722</strain>
    </source>
</reference>
<dbReference type="eggNOG" id="COG4773">
    <property type="taxonomic scope" value="Bacteria"/>
</dbReference>
<dbReference type="Gene3D" id="2.60.40.1120">
    <property type="entry name" value="Carboxypeptidase-like, regulatory domain"/>
    <property type="match status" value="1"/>
</dbReference>
<keyword evidence="1" id="KW-0732">Signal</keyword>
<dbReference type="InterPro" id="IPR008969">
    <property type="entry name" value="CarboxyPept-like_regulatory"/>
</dbReference>
<accession>A0A085Z4T4</accession>
<dbReference type="OrthoDB" id="603275at2"/>
<name>A0A085Z4T4_9FLAO</name>
<protein>
    <recommendedName>
        <fullName evidence="4">TonB-dependent receptor</fullName>
    </recommendedName>
</protein>